<dbReference type="AlphaFoldDB" id="A0A833JCU1"/>
<dbReference type="RefSeq" id="WP_152213190.1">
    <property type="nucleotide sequence ID" value="NZ_WFLN01000007.1"/>
</dbReference>
<evidence type="ECO:0000313" key="2">
    <source>
        <dbReference type="EMBL" id="KAB8029847.1"/>
    </source>
</evidence>
<dbReference type="EMBL" id="WFLN01000007">
    <property type="protein sequence ID" value="KAB8029847.1"/>
    <property type="molecule type" value="Genomic_DNA"/>
</dbReference>
<evidence type="ECO:0000313" key="3">
    <source>
        <dbReference type="Proteomes" id="UP000442694"/>
    </source>
</evidence>
<organism evidence="2 3">
    <name type="scientific">Fluviispira multicolorata</name>
    <dbReference type="NCBI Taxonomy" id="2654512"/>
    <lineage>
        <taxon>Bacteria</taxon>
        <taxon>Pseudomonadati</taxon>
        <taxon>Bdellovibrionota</taxon>
        <taxon>Oligoflexia</taxon>
        <taxon>Silvanigrellales</taxon>
        <taxon>Silvanigrellaceae</taxon>
        <taxon>Fluviispira</taxon>
    </lineage>
</organism>
<keyword evidence="3" id="KW-1185">Reference proteome</keyword>
<sequence length="391" mass="45823">MNLQNKYLCQSIFIFRLISFVSLLIQLSIWQQKSSALDENKTWLATFSAGFGRVRFMDGNEINILHSKIDFLFKPIDSEKPLELKFVLLTQSPLREDDGFIKFPIDERDFAQISEAWLRYQIFKNLEFKFGSFPDDFHELTPKTWPYYSLRVKIDPIKDENFFWQVLARQDLFGVYAREMNSSIATDLERTRLESRFNFSKKFEKNQFIYNLNSHYEQFSDPDSTLSSLSIGRGEYIVNTITNREQKYRIIDINTDLTFSYHDFLKAKLSFNSWRNISANTFGTGYLYGVESSISDQFWNFSVGYWYFLGEQSSIPASSISSYYYPGFKISSLHLSGGHTFSENWNTKLEYRYQQSSPYGQDISPNVNPGNIPVIPLYKMYFILEYAIGAS</sequence>
<name>A0A833JCU1_9BACT</name>
<dbReference type="Proteomes" id="UP000442694">
    <property type="component" value="Unassembled WGS sequence"/>
</dbReference>
<evidence type="ECO:0000256" key="1">
    <source>
        <dbReference type="SAM" id="Phobius"/>
    </source>
</evidence>
<accession>A0A833JCU1</accession>
<keyword evidence="1" id="KW-1133">Transmembrane helix</keyword>
<gene>
    <name evidence="2" type="ORF">GCL57_09930</name>
</gene>
<keyword evidence="1" id="KW-0472">Membrane</keyword>
<comment type="caution">
    <text evidence="2">The sequence shown here is derived from an EMBL/GenBank/DDBJ whole genome shotgun (WGS) entry which is preliminary data.</text>
</comment>
<feature type="transmembrane region" description="Helical" evidence="1">
    <location>
        <begin position="12"/>
        <end position="30"/>
    </location>
</feature>
<keyword evidence="1" id="KW-0812">Transmembrane</keyword>
<reference evidence="2 3" key="1">
    <citation type="submission" date="2019-10" db="EMBL/GenBank/DDBJ databases">
        <title>New genus of Silvanigrellaceae.</title>
        <authorList>
            <person name="Pitt A."/>
            <person name="Hahn M.W."/>
        </authorList>
    </citation>
    <scope>NUCLEOTIDE SEQUENCE [LARGE SCALE GENOMIC DNA]</scope>
    <source>
        <strain evidence="2 3">33A1-SZDP</strain>
    </source>
</reference>
<proteinExistence type="predicted"/>
<protein>
    <submittedName>
        <fullName evidence="2">Uncharacterized protein</fullName>
    </submittedName>
</protein>